<evidence type="ECO:0000313" key="2">
    <source>
        <dbReference type="EMBL" id="MDQ8207358.1"/>
    </source>
</evidence>
<feature type="chain" id="PRO_5045920051" description="Porin" evidence="1">
    <location>
        <begin position="18"/>
        <end position="59"/>
    </location>
</feature>
<comment type="caution">
    <text evidence="2">The sequence shown here is derived from an EMBL/GenBank/DDBJ whole genome shotgun (WGS) entry which is preliminary data.</text>
</comment>
<name>A0ABU1AT72_9BACT</name>
<keyword evidence="1" id="KW-0732">Signal</keyword>
<dbReference type="Proteomes" id="UP001225316">
    <property type="component" value="Unassembled WGS sequence"/>
</dbReference>
<evidence type="ECO:0000256" key="1">
    <source>
        <dbReference type="SAM" id="SignalP"/>
    </source>
</evidence>
<dbReference type="EMBL" id="JARXHW010000013">
    <property type="protein sequence ID" value="MDQ8207358.1"/>
    <property type="molecule type" value="Genomic_DNA"/>
</dbReference>
<keyword evidence="3" id="KW-1185">Reference proteome</keyword>
<feature type="signal peptide" evidence="1">
    <location>
        <begin position="1"/>
        <end position="17"/>
    </location>
</feature>
<evidence type="ECO:0008006" key="4">
    <source>
        <dbReference type="Google" id="ProtNLM"/>
    </source>
</evidence>
<dbReference type="RefSeq" id="WP_308949494.1">
    <property type="nucleotide sequence ID" value="NZ_JARXHW010000013.1"/>
</dbReference>
<proteinExistence type="predicted"/>
<reference evidence="2 3" key="1">
    <citation type="submission" date="2023-04" db="EMBL/GenBank/DDBJ databases">
        <title>A novel bacteria isolated from coastal sediment.</title>
        <authorList>
            <person name="Liu X.-J."/>
            <person name="Du Z.-J."/>
        </authorList>
    </citation>
    <scope>NUCLEOTIDE SEQUENCE [LARGE SCALE GENOMIC DNA]</scope>
    <source>
        <strain evidence="2 3">SDUM461003</strain>
    </source>
</reference>
<sequence>MKKILLSLGAMSASAFAAQAQSVVYSTDFNSESYFTDNGAIAIGGATPSVSIGEWFGFR</sequence>
<accession>A0ABU1AT72</accession>
<evidence type="ECO:0000313" key="3">
    <source>
        <dbReference type="Proteomes" id="UP001225316"/>
    </source>
</evidence>
<organism evidence="2 3">
    <name type="scientific">Thalassobacterium maritimum</name>
    <dbReference type="NCBI Taxonomy" id="3041265"/>
    <lineage>
        <taxon>Bacteria</taxon>
        <taxon>Pseudomonadati</taxon>
        <taxon>Verrucomicrobiota</taxon>
        <taxon>Opitutia</taxon>
        <taxon>Puniceicoccales</taxon>
        <taxon>Coraliomargaritaceae</taxon>
        <taxon>Thalassobacterium</taxon>
    </lineage>
</organism>
<protein>
    <recommendedName>
        <fullName evidence="4">Porin</fullName>
    </recommendedName>
</protein>
<gene>
    <name evidence="2" type="ORF">QEH52_07555</name>
</gene>